<evidence type="ECO:0000313" key="3">
    <source>
        <dbReference type="Proteomes" id="UP001597180"/>
    </source>
</evidence>
<protein>
    <submittedName>
        <fullName evidence="2">Uncharacterized protein</fullName>
    </submittedName>
</protein>
<evidence type="ECO:0000256" key="1">
    <source>
        <dbReference type="SAM" id="MobiDB-lite"/>
    </source>
</evidence>
<proteinExistence type="predicted"/>
<name>A0ABW3UI47_9BACL</name>
<keyword evidence="3" id="KW-1185">Reference proteome</keyword>
<evidence type="ECO:0000313" key="2">
    <source>
        <dbReference type="EMBL" id="MFD1219999.1"/>
    </source>
</evidence>
<accession>A0ABW3UI47</accession>
<feature type="region of interest" description="Disordered" evidence="1">
    <location>
        <begin position="32"/>
        <end position="51"/>
    </location>
</feature>
<organism evidence="2 3">
    <name type="scientific">Paenibacillus vulneris</name>
    <dbReference type="NCBI Taxonomy" id="1133364"/>
    <lineage>
        <taxon>Bacteria</taxon>
        <taxon>Bacillati</taxon>
        <taxon>Bacillota</taxon>
        <taxon>Bacilli</taxon>
        <taxon>Bacillales</taxon>
        <taxon>Paenibacillaceae</taxon>
        <taxon>Paenibacillus</taxon>
    </lineage>
</organism>
<dbReference type="Proteomes" id="UP001597180">
    <property type="component" value="Unassembled WGS sequence"/>
</dbReference>
<sequence length="51" mass="5767">MDKEQARKQVRAISDATDVLNTPEELEAYNQLIEESERTTPETCRASLDGN</sequence>
<reference evidence="3" key="1">
    <citation type="journal article" date="2019" name="Int. J. Syst. Evol. Microbiol.">
        <title>The Global Catalogue of Microorganisms (GCM) 10K type strain sequencing project: providing services to taxonomists for standard genome sequencing and annotation.</title>
        <authorList>
            <consortium name="The Broad Institute Genomics Platform"/>
            <consortium name="The Broad Institute Genome Sequencing Center for Infectious Disease"/>
            <person name="Wu L."/>
            <person name="Ma J."/>
        </authorList>
    </citation>
    <scope>NUCLEOTIDE SEQUENCE [LARGE SCALE GENOMIC DNA]</scope>
    <source>
        <strain evidence="3">CCUG 53270</strain>
    </source>
</reference>
<dbReference type="EMBL" id="JBHTLU010000012">
    <property type="protein sequence ID" value="MFD1219999.1"/>
    <property type="molecule type" value="Genomic_DNA"/>
</dbReference>
<comment type="caution">
    <text evidence="2">The sequence shown here is derived from an EMBL/GenBank/DDBJ whole genome shotgun (WGS) entry which is preliminary data.</text>
</comment>
<dbReference type="RefSeq" id="WP_192701777.1">
    <property type="nucleotide sequence ID" value="NZ_BAABJG010000055.1"/>
</dbReference>
<gene>
    <name evidence="2" type="ORF">ACFQ4B_07705</name>
</gene>